<evidence type="ECO:0000313" key="2">
    <source>
        <dbReference type="EMBL" id="RGQ46265.1"/>
    </source>
</evidence>
<reference evidence="5 6" key="1">
    <citation type="submission" date="2018-08" db="EMBL/GenBank/DDBJ databases">
        <title>A genome reference for cultivated species of the human gut microbiota.</title>
        <authorList>
            <person name="Zou Y."/>
            <person name="Xue W."/>
            <person name="Luo G."/>
        </authorList>
    </citation>
    <scope>NUCLEOTIDE SEQUENCE [LARGE SCALE GENOMIC DNA]</scope>
    <source>
        <strain evidence="3 7">AF24-4</strain>
        <strain evidence="2 6">AF28-15</strain>
        <strain evidence="4 5">AM42-1AC</strain>
    </source>
</reference>
<dbReference type="PROSITE" id="PS50930">
    <property type="entry name" value="HTH_LYTTR"/>
    <property type="match status" value="1"/>
</dbReference>
<proteinExistence type="predicted"/>
<evidence type="ECO:0000313" key="6">
    <source>
        <dbReference type="Proteomes" id="UP000283738"/>
    </source>
</evidence>
<evidence type="ECO:0000313" key="5">
    <source>
        <dbReference type="Proteomes" id="UP000283492"/>
    </source>
</evidence>
<dbReference type="InterPro" id="IPR046947">
    <property type="entry name" value="LytR-like"/>
</dbReference>
<dbReference type="Proteomes" id="UP000285820">
    <property type="component" value="Unassembled WGS sequence"/>
</dbReference>
<sequence>MKLFMNKNEKYEEPEVHMFFHKQTKEVEQVEKFVRSLSITIPAKYEDEIYKLYPTDIYYIETIDRRTYLYTASRVYESSENLLSLEKLLEAAGFIRVRKNCIINKYKLRSMMISKNSHIEAVLGNDEHIVVTRSYIAGIKEAFAR</sequence>
<dbReference type="GO" id="GO:0000156">
    <property type="term" value="F:phosphorelay response regulator activity"/>
    <property type="evidence" value="ECO:0007669"/>
    <property type="project" value="InterPro"/>
</dbReference>
<gene>
    <name evidence="4" type="ORF">DW914_03135</name>
    <name evidence="3" type="ORF">DWY29_02630</name>
    <name evidence="2" type="ORF">DWY96_13675</name>
</gene>
<dbReference type="InterPro" id="IPR007492">
    <property type="entry name" value="LytTR_DNA-bd_dom"/>
</dbReference>
<dbReference type="EMBL" id="QRUN01000002">
    <property type="protein sequence ID" value="RGR70811.1"/>
    <property type="molecule type" value="Genomic_DNA"/>
</dbReference>
<dbReference type="Gene3D" id="2.40.50.1020">
    <property type="entry name" value="LytTr DNA-binding domain"/>
    <property type="match status" value="1"/>
</dbReference>
<protein>
    <submittedName>
        <fullName evidence="4">LytTR family transcriptional regulator</fullName>
    </submittedName>
</protein>
<dbReference type="AlphaFoldDB" id="A0A3R6H3J5"/>
<dbReference type="GO" id="GO:0003677">
    <property type="term" value="F:DNA binding"/>
    <property type="evidence" value="ECO:0007669"/>
    <property type="project" value="InterPro"/>
</dbReference>
<name>A0A3R6H3J5_9FIRM</name>
<evidence type="ECO:0000259" key="1">
    <source>
        <dbReference type="PROSITE" id="PS50930"/>
    </source>
</evidence>
<dbReference type="PANTHER" id="PTHR37299:SF1">
    <property type="entry name" value="STAGE 0 SPORULATION PROTEIN A HOMOLOG"/>
    <property type="match status" value="1"/>
</dbReference>
<dbReference type="Proteomes" id="UP000283492">
    <property type="component" value="Unassembled WGS sequence"/>
</dbReference>
<dbReference type="EMBL" id="QRTF01000036">
    <property type="protein sequence ID" value="RGQ46265.1"/>
    <property type="molecule type" value="Genomic_DNA"/>
</dbReference>
<evidence type="ECO:0000313" key="7">
    <source>
        <dbReference type="Proteomes" id="UP000285820"/>
    </source>
</evidence>
<organism evidence="4 5">
    <name type="scientific">Roseburia inulinivorans</name>
    <dbReference type="NCBI Taxonomy" id="360807"/>
    <lineage>
        <taxon>Bacteria</taxon>
        <taxon>Bacillati</taxon>
        <taxon>Bacillota</taxon>
        <taxon>Clostridia</taxon>
        <taxon>Lachnospirales</taxon>
        <taxon>Lachnospiraceae</taxon>
        <taxon>Roseburia</taxon>
    </lineage>
</organism>
<feature type="domain" description="HTH LytTR-type" evidence="1">
    <location>
        <begin position="41"/>
        <end position="145"/>
    </location>
</feature>
<accession>A0A3R6H3J5</accession>
<dbReference type="SMART" id="SM00850">
    <property type="entry name" value="LytTR"/>
    <property type="match status" value="1"/>
</dbReference>
<dbReference type="PANTHER" id="PTHR37299">
    <property type="entry name" value="TRANSCRIPTIONAL REGULATOR-RELATED"/>
    <property type="match status" value="1"/>
</dbReference>
<comment type="caution">
    <text evidence="4">The sequence shown here is derived from an EMBL/GenBank/DDBJ whole genome shotgun (WGS) entry which is preliminary data.</text>
</comment>
<evidence type="ECO:0000313" key="3">
    <source>
        <dbReference type="EMBL" id="RGR70811.1"/>
    </source>
</evidence>
<dbReference type="Proteomes" id="UP000283738">
    <property type="component" value="Unassembled WGS sequence"/>
</dbReference>
<dbReference type="EMBL" id="QSFX01000003">
    <property type="protein sequence ID" value="RHA90954.1"/>
    <property type="molecule type" value="Genomic_DNA"/>
</dbReference>
<dbReference type="Pfam" id="PF04397">
    <property type="entry name" value="LytTR"/>
    <property type="match status" value="1"/>
</dbReference>
<evidence type="ECO:0000313" key="4">
    <source>
        <dbReference type="EMBL" id="RHA90954.1"/>
    </source>
</evidence>